<sequence>MLTAEMKEIRKSFETGPAQVEKMCGNALGMVVNMTDTDIAANGVSREEEERKSSNGVWPEWMKAGDRRLLQASTVTPDVVVAADESRKYRKVAEAPKKSSERYGLELYGKGRRVCG</sequence>
<gene>
    <name evidence="1" type="ORF">LTRI10_LOCUS48589</name>
</gene>
<evidence type="ECO:0000313" key="2">
    <source>
        <dbReference type="Proteomes" id="UP001497516"/>
    </source>
</evidence>
<name>A0AAV2GHX5_9ROSI</name>
<keyword evidence="2" id="KW-1185">Reference proteome</keyword>
<evidence type="ECO:0000313" key="1">
    <source>
        <dbReference type="EMBL" id="CAL1409055.1"/>
    </source>
</evidence>
<dbReference type="Proteomes" id="UP001497516">
    <property type="component" value="Chromosome 8"/>
</dbReference>
<dbReference type="EMBL" id="OZ034821">
    <property type="protein sequence ID" value="CAL1409055.1"/>
    <property type="molecule type" value="Genomic_DNA"/>
</dbReference>
<proteinExistence type="predicted"/>
<reference evidence="1 2" key="1">
    <citation type="submission" date="2024-04" db="EMBL/GenBank/DDBJ databases">
        <authorList>
            <person name="Fracassetti M."/>
        </authorList>
    </citation>
    <scope>NUCLEOTIDE SEQUENCE [LARGE SCALE GENOMIC DNA]</scope>
</reference>
<dbReference type="AlphaFoldDB" id="A0AAV2GHX5"/>
<protein>
    <submittedName>
        <fullName evidence="1">Uncharacterized protein</fullName>
    </submittedName>
</protein>
<organism evidence="1 2">
    <name type="scientific">Linum trigynum</name>
    <dbReference type="NCBI Taxonomy" id="586398"/>
    <lineage>
        <taxon>Eukaryota</taxon>
        <taxon>Viridiplantae</taxon>
        <taxon>Streptophyta</taxon>
        <taxon>Embryophyta</taxon>
        <taxon>Tracheophyta</taxon>
        <taxon>Spermatophyta</taxon>
        <taxon>Magnoliopsida</taxon>
        <taxon>eudicotyledons</taxon>
        <taxon>Gunneridae</taxon>
        <taxon>Pentapetalae</taxon>
        <taxon>rosids</taxon>
        <taxon>fabids</taxon>
        <taxon>Malpighiales</taxon>
        <taxon>Linaceae</taxon>
        <taxon>Linum</taxon>
    </lineage>
</organism>
<accession>A0AAV2GHX5</accession>